<dbReference type="RefSeq" id="YP_009119387.1">
    <property type="nucleotide sequence ID" value="NC_026440.1"/>
</dbReference>
<evidence type="ECO:0000313" key="3">
    <source>
        <dbReference type="Proteomes" id="UP000202511"/>
    </source>
</evidence>
<dbReference type="EMBL" id="KP136319">
    <property type="protein sequence ID" value="AJF97152.1"/>
    <property type="molecule type" value="Genomic_DNA"/>
</dbReference>
<dbReference type="Proteomes" id="UP000202511">
    <property type="component" value="Segment"/>
</dbReference>
<feature type="transmembrane region" description="Helical" evidence="1">
    <location>
        <begin position="119"/>
        <end position="139"/>
    </location>
</feature>
<organism evidence="2 3">
    <name type="scientific">Pandoravirus inopinatum</name>
    <dbReference type="NCBI Taxonomy" id="1605721"/>
    <lineage>
        <taxon>Viruses</taxon>
        <taxon>Pandoravirus</taxon>
    </lineage>
</organism>
<accession>A0A0B5JC59</accession>
<reference evidence="2 3" key="1">
    <citation type="journal article" date="2015" name="Parasitol. Res.">
        <title>Viruses in close associations with free-living amoebae.</title>
        <authorList>
            <person name="Scheid P."/>
        </authorList>
    </citation>
    <scope>NUCLEOTIDE SEQUENCE [LARGE SCALE GENOMIC DNA]</scope>
    <source>
        <strain evidence="2">KlaHel</strain>
    </source>
</reference>
<proteinExistence type="predicted"/>
<protein>
    <submittedName>
        <fullName evidence="2">Uncharacterized protein</fullName>
    </submittedName>
</protein>
<keyword evidence="1" id="KW-0472">Membrane</keyword>
<evidence type="ECO:0000256" key="1">
    <source>
        <dbReference type="SAM" id="Phobius"/>
    </source>
</evidence>
<dbReference type="KEGG" id="vg:23462069"/>
<dbReference type="GeneID" id="23462069"/>
<keyword evidence="1" id="KW-0812">Transmembrane</keyword>
<name>A0A0B5JC59_9VIRU</name>
<evidence type="ECO:0000313" key="2">
    <source>
        <dbReference type="EMBL" id="AJF97152.1"/>
    </source>
</evidence>
<sequence length="162" mass="18422">MKIKAKATPRTCGTCANPKATPPRCGGRARNGRSTPTPGFGLVTHVLLLDLFGALTLTVRVLFRLSICRPLHHLVFIFSVDSGDDRSDWLTARRSPPTKKWRSRVCGSARYGFFGPKGLFTPTFALWVYLCLFFPQVFIPSPDHFFIHVFFFFDHAWRTTRE</sequence>
<keyword evidence="1" id="KW-1133">Transmembrane helix</keyword>